<keyword evidence="3" id="KW-1185">Reference proteome</keyword>
<evidence type="ECO:0000313" key="3">
    <source>
        <dbReference type="Proteomes" id="UP000202279"/>
    </source>
</evidence>
<organism evidence="2 3">
    <name type="scientific">Gordonia phage BritBrat</name>
    <dbReference type="NCBI Taxonomy" id="1838064"/>
    <lineage>
        <taxon>Viruses</taxon>
        <taxon>Duplodnaviria</taxon>
        <taxon>Heunggongvirae</taxon>
        <taxon>Uroviricota</taxon>
        <taxon>Caudoviricetes</taxon>
        <taxon>Britbratvirus</taxon>
        <taxon>Britbratvirus britbrat</taxon>
    </lineage>
</organism>
<gene>
    <name evidence="2" type="primary">1</name>
    <name evidence="2" type="ORF">PBI_BRITBRAT_1</name>
</gene>
<evidence type="ECO:0000256" key="1">
    <source>
        <dbReference type="SAM" id="MobiDB-lite"/>
    </source>
</evidence>
<dbReference type="EMBL" id="KU998233">
    <property type="protein sequence ID" value="ANA85209.1"/>
    <property type="molecule type" value="Genomic_DNA"/>
</dbReference>
<dbReference type="OrthoDB" id="20926at10239"/>
<dbReference type="InterPro" id="IPR057972">
    <property type="entry name" value="Terminase_7"/>
</dbReference>
<reference evidence="3" key="1">
    <citation type="submission" date="2016-03" db="EMBL/GenBank/DDBJ databases">
        <authorList>
            <person name="Ploux O."/>
        </authorList>
    </citation>
    <scope>NUCLEOTIDE SEQUENCE [LARGE SCALE GENOMIC DNA]</scope>
</reference>
<dbReference type="Pfam" id="PF25673">
    <property type="entry name" value="Terminase_7"/>
    <property type="match status" value="1"/>
</dbReference>
<dbReference type="GeneID" id="28802944"/>
<sequence>MPVTGRKAKPEGEARHRGKPTYDWTDVVNVPFADGKKLPRTRANGQPWMKRTKDKWAAWAAMPHCILWGDAEWDFALDAIELAAQFHAGDPRVATELRNREKVLGTTNDYRRDLRIRYVDPKPDNEAPATVTKMDDYRDL</sequence>
<proteinExistence type="predicted"/>
<protein>
    <submittedName>
        <fullName evidence="2">Terminase small subunit</fullName>
    </submittedName>
</protein>
<dbReference type="RefSeq" id="YP_009276528.1">
    <property type="nucleotide sequence ID" value="NC_030942.1"/>
</dbReference>
<feature type="region of interest" description="Disordered" evidence="1">
    <location>
        <begin position="1"/>
        <end position="20"/>
    </location>
</feature>
<evidence type="ECO:0000313" key="2">
    <source>
        <dbReference type="EMBL" id="ANA85209.1"/>
    </source>
</evidence>
<accession>A0A166XYK8</accession>
<name>A0A166XYK8_9CAUD</name>
<dbReference type="Proteomes" id="UP000202279">
    <property type="component" value="Segment"/>
</dbReference>
<dbReference type="KEGG" id="vg:28802944"/>